<dbReference type="Gene3D" id="3.40.50.300">
    <property type="entry name" value="P-loop containing nucleotide triphosphate hydrolases"/>
    <property type="match status" value="1"/>
</dbReference>
<sequence length="515" mass="58710">MSYLCFLVIMIILSLVSVVFSLIAPIMVQIWSKSVEGITIYRILLLSIIMAVFMIINILFIVIKEHYSRKLNRENFFDYLKNILTLKYDYIISEGIMKILDKTIMSVNNIYLFITGDNIKLITNSLVMVVVSIWILIINKYIFFACLVVIPINILGFAKINKVLLEKSRNMELQVTTGWQKVLSVISNTEYIKQKSNPDIIKNYLSDTVDTIYNSMSDVNMYAVSTSTLISSINSIFQTVILTYGVYNFAFVGHDYFSLMILMILIPTFFNTLSSLVGSKLNKRNFTIAKEFKDNLEKMSEVYNGNNLEEIKNISFNISKLKLPTHSIDVNIVGEFSKGDIIRIKGDSGRGKSTFLKSIIGFRENDGIFINGKEINSYNLLALRNRIEYMGQDAYVFQGSLEDNLFFGIENYKDKIDSLKQDPLLKTIFSSKDLNSDIFNLGADLSGGEKQKIALARAINSDVDILLLDEITSSIDKESSVEIYNRIKEISKDKIIFIISHDDIVDDICNREILI</sequence>
<dbReference type="STRING" id="33033.NW74_00175"/>
<evidence type="ECO:0000256" key="7">
    <source>
        <dbReference type="SAM" id="Phobius"/>
    </source>
</evidence>
<keyword evidence="4 11" id="KW-0067">ATP-binding</keyword>
<evidence type="ECO:0000256" key="3">
    <source>
        <dbReference type="ARBA" id="ARBA00022741"/>
    </source>
</evidence>
<feature type="transmembrane region" description="Helical" evidence="7">
    <location>
        <begin position="40"/>
        <end position="63"/>
    </location>
</feature>
<dbReference type="RefSeq" id="WP_041953176.1">
    <property type="nucleotide sequence ID" value="NZ_CP009761.1"/>
</dbReference>
<gene>
    <name evidence="11" type="ORF">NM222_08060</name>
    <name evidence="10" type="ORF">NW74_00175</name>
</gene>
<dbReference type="GO" id="GO:0005886">
    <property type="term" value="C:plasma membrane"/>
    <property type="evidence" value="ECO:0007669"/>
    <property type="project" value="UniProtKB-SubCell"/>
</dbReference>
<reference evidence="11" key="2">
    <citation type="submission" date="2022-07" db="EMBL/GenBank/DDBJ databases">
        <title>Parvimonas micra travels from the subgingival sulcus of the human oral cavity to the colorectal adenocarcinoma.</title>
        <authorList>
            <person name="Conde-Perez K."/>
            <person name="Buetas E."/>
            <person name="Aja-Macaya P."/>
            <person name="Martin-De Arribas E."/>
            <person name="Iglesias-Corras I."/>
            <person name="Trigo-Tasende N."/>
            <person name="Nasser-Ali M."/>
            <person name="Estevez L.S."/>
            <person name="Rumbo-Feal S."/>
            <person name="Otero-Alen B."/>
            <person name="Noguera J.F."/>
            <person name="Concha A."/>
            <person name="Pardinas-Lopez S."/>
            <person name="Carda-Dieguez M."/>
            <person name="Gomez-Randulfe I."/>
            <person name="Martinez-Lago N."/>
            <person name="Ladra S."/>
            <person name="Aparicio L.A."/>
            <person name="Bou G."/>
            <person name="Mira A."/>
            <person name="Vallejo J.A."/>
            <person name="Poza M."/>
        </authorList>
    </citation>
    <scope>NUCLEOTIDE SEQUENCE</scope>
    <source>
        <strain evidence="11">PM102KC-G-1</strain>
    </source>
</reference>
<proteinExistence type="predicted"/>
<dbReference type="InterPro" id="IPR017871">
    <property type="entry name" value="ABC_transporter-like_CS"/>
</dbReference>
<dbReference type="PROSITE" id="PS00211">
    <property type="entry name" value="ABC_TRANSPORTER_1"/>
    <property type="match status" value="1"/>
</dbReference>
<dbReference type="PROSITE" id="PS50929">
    <property type="entry name" value="ABC_TM1F"/>
    <property type="match status" value="1"/>
</dbReference>
<evidence type="ECO:0000256" key="4">
    <source>
        <dbReference type="ARBA" id="ARBA00022840"/>
    </source>
</evidence>
<dbReference type="PROSITE" id="PS50893">
    <property type="entry name" value="ABC_TRANSPORTER_2"/>
    <property type="match status" value="1"/>
</dbReference>
<dbReference type="PANTHER" id="PTHR24221">
    <property type="entry name" value="ATP-BINDING CASSETTE SUB-FAMILY B"/>
    <property type="match status" value="1"/>
</dbReference>
<accession>A0A0B4RZQ1</accession>
<dbReference type="Proteomes" id="UP001210690">
    <property type="component" value="Chromosome"/>
</dbReference>
<feature type="domain" description="ABC transporter" evidence="8">
    <location>
        <begin position="309"/>
        <end position="513"/>
    </location>
</feature>
<dbReference type="OrthoDB" id="3185510at2"/>
<dbReference type="Proteomes" id="UP000031386">
    <property type="component" value="Chromosome"/>
</dbReference>
<evidence type="ECO:0000313" key="12">
    <source>
        <dbReference type="Proteomes" id="UP000031386"/>
    </source>
</evidence>
<dbReference type="SUPFAM" id="SSF52540">
    <property type="entry name" value="P-loop containing nucleoside triphosphate hydrolases"/>
    <property type="match status" value="1"/>
</dbReference>
<evidence type="ECO:0000256" key="5">
    <source>
        <dbReference type="ARBA" id="ARBA00022989"/>
    </source>
</evidence>
<keyword evidence="3" id="KW-0547">Nucleotide-binding</keyword>
<protein>
    <submittedName>
        <fullName evidence="11">ABC transporter ATP-binding protein/permease</fullName>
    </submittedName>
</protein>
<feature type="transmembrane region" description="Helical" evidence="7">
    <location>
        <begin position="141"/>
        <end position="160"/>
    </location>
</feature>
<dbReference type="GO" id="GO:0140359">
    <property type="term" value="F:ABC-type transporter activity"/>
    <property type="evidence" value="ECO:0007669"/>
    <property type="project" value="InterPro"/>
</dbReference>
<reference evidence="10 12" key="1">
    <citation type="submission" date="2014-10" db="EMBL/GenBank/DDBJ databases">
        <title>Complete genome sequence of Parvimonas micra KCOM 1535 (= ChDC B708).</title>
        <authorList>
            <person name="Kook J.-K."/>
            <person name="Park S.-N."/>
            <person name="Lim Y.K."/>
            <person name="Roh H."/>
        </authorList>
    </citation>
    <scope>NUCLEOTIDE SEQUENCE [LARGE SCALE GENOMIC DNA]</scope>
    <source>
        <strain evidence="10">KCOM 1535</strain>
        <strain evidence="12">KCOM 1535 / ChDC B708</strain>
    </source>
</reference>
<comment type="subcellular location">
    <subcellularLocation>
        <location evidence="1">Cell membrane</location>
        <topology evidence="1">Multi-pass membrane protein</topology>
    </subcellularLocation>
</comment>
<evidence type="ECO:0000256" key="6">
    <source>
        <dbReference type="ARBA" id="ARBA00023136"/>
    </source>
</evidence>
<dbReference type="Gene3D" id="1.20.1560.10">
    <property type="entry name" value="ABC transporter type 1, transmembrane domain"/>
    <property type="match status" value="1"/>
</dbReference>
<feature type="transmembrane region" description="Helical" evidence="7">
    <location>
        <begin position="7"/>
        <end position="28"/>
    </location>
</feature>
<dbReference type="Pfam" id="PF00005">
    <property type="entry name" value="ABC_tran"/>
    <property type="match status" value="1"/>
</dbReference>
<dbReference type="GO" id="GO:0016887">
    <property type="term" value="F:ATP hydrolysis activity"/>
    <property type="evidence" value="ECO:0007669"/>
    <property type="project" value="InterPro"/>
</dbReference>
<dbReference type="InterPro" id="IPR036640">
    <property type="entry name" value="ABC1_TM_sf"/>
</dbReference>
<evidence type="ECO:0000259" key="8">
    <source>
        <dbReference type="PROSITE" id="PS50893"/>
    </source>
</evidence>
<dbReference type="EMBL" id="CP009761">
    <property type="protein sequence ID" value="AIZ35901.1"/>
    <property type="molecule type" value="Genomic_DNA"/>
</dbReference>
<keyword evidence="12" id="KW-1185">Reference proteome</keyword>
<dbReference type="EMBL" id="CP101412">
    <property type="protein sequence ID" value="WBB30892.1"/>
    <property type="molecule type" value="Genomic_DNA"/>
</dbReference>
<dbReference type="KEGG" id="pmic:NW74_00175"/>
<evidence type="ECO:0000313" key="11">
    <source>
        <dbReference type="EMBL" id="WBB30892.1"/>
    </source>
</evidence>
<evidence type="ECO:0000256" key="1">
    <source>
        <dbReference type="ARBA" id="ARBA00004651"/>
    </source>
</evidence>
<feature type="transmembrane region" description="Helical" evidence="7">
    <location>
        <begin position="256"/>
        <end position="277"/>
    </location>
</feature>
<dbReference type="SMART" id="SM00382">
    <property type="entry name" value="AAA"/>
    <property type="match status" value="1"/>
</dbReference>
<dbReference type="InterPro" id="IPR039421">
    <property type="entry name" value="Type_1_exporter"/>
</dbReference>
<dbReference type="InterPro" id="IPR003593">
    <property type="entry name" value="AAA+_ATPase"/>
</dbReference>
<dbReference type="InterPro" id="IPR003439">
    <property type="entry name" value="ABC_transporter-like_ATP-bd"/>
</dbReference>
<dbReference type="GO" id="GO:0005524">
    <property type="term" value="F:ATP binding"/>
    <property type="evidence" value="ECO:0007669"/>
    <property type="project" value="UniProtKB-KW"/>
</dbReference>
<evidence type="ECO:0000256" key="2">
    <source>
        <dbReference type="ARBA" id="ARBA00022692"/>
    </source>
</evidence>
<name>A0A0B4RZQ1_9FIRM</name>
<dbReference type="PANTHER" id="PTHR24221:SF654">
    <property type="entry name" value="ATP-BINDING CASSETTE SUB-FAMILY B MEMBER 6"/>
    <property type="match status" value="1"/>
</dbReference>
<keyword evidence="2 7" id="KW-0812">Transmembrane</keyword>
<evidence type="ECO:0000313" key="10">
    <source>
        <dbReference type="EMBL" id="AIZ35901.1"/>
    </source>
</evidence>
<dbReference type="AlphaFoldDB" id="A0A0B4RZQ1"/>
<feature type="transmembrane region" description="Helical" evidence="7">
    <location>
        <begin position="222"/>
        <end position="244"/>
    </location>
</feature>
<dbReference type="InterPro" id="IPR011527">
    <property type="entry name" value="ABC1_TM_dom"/>
</dbReference>
<dbReference type="InterPro" id="IPR027417">
    <property type="entry name" value="P-loop_NTPase"/>
</dbReference>
<dbReference type="SUPFAM" id="SSF90123">
    <property type="entry name" value="ABC transporter transmembrane region"/>
    <property type="match status" value="1"/>
</dbReference>
<organism evidence="10 12">
    <name type="scientific">Parvimonas micra</name>
    <dbReference type="NCBI Taxonomy" id="33033"/>
    <lineage>
        <taxon>Bacteria</taxon>
        <taxon>Bacillati</taxon>
        <taxon>Bacillota</taxon>
        <taxon>Tissierellia</taxon>
        <taxon>Tissierellales</taxon>
        <taxon>Peptoniphilaceae</taxon>
        <taxon>Parvimonas</taxon>
    </lineage>
</organism>
<keyword evidence="6 7" id="KW-0472">Membrane</keyword>
<feature type="transmembrane region" description="Helical" evidence="7">
    <location>
        <begin position="110"/>
        <end position="135"/>
    </location>
</feature>
<keyword evidence="5 7" id="KW-1133">Transmembrane helix</keyword>
<evidence type="ECO:0000259" key="9">
    <source>
        <dbReference type="PROSITE" id="PS50929"/>
    </source>
</evidence>
<feature type="domain" description="ABC transmembrane type-1" evidence="9">
    <location>
        <begin position="8"/>
        <end position="279"/>
    </location>
</feature>